<evidence type="ECO:0000313" key="3">
    <source>
        <dbReference type="Proteomes" id="UP000321518"/>
    </source>
</evidence>
<feature type="compositionally biased region" description="Polar residues" evidence="1">
    <location>
        <begin position="25"/>
        <end position="38"/>
    </location>
</feature>
<feature type="compositionally biased region" description="Basic and acidic residues" evidence="1">
    <location>
        <begin position="68"/>
        <end position="84"/>
    </location>
</feature>
<reference evidence="2 3" key="1">
    <citation type="submission" date="2019-07" db="EMBL/GenBank/DDBJ databases">
        <title>Rhodotorula toruloides NBRC10032 genome sequencing.</title>
        <authorList>
            <person name="Shida Y."/>
            <person name="Takaku H."/>
            <person name="Ogasawara W."/>
            <person name="Mori K."/>
        </authorList>
    </citation>
    <scope>NUCLEOTIDE SEQUENCE [LARGE SCALE GENOMIC DNA]</scope>
    <source>
        <strain evidence="2 3">NBRC10032</strain>
    </source>
</reference>
<feature type="compositionally biased region" description="Pro residues" evidence="1">
    <location>
        <begin position="7"/>
        <end position="16"/>
    </location>
</feature>
<accession>A0A511KAK6</accession>
<dbReference type="AlphaFoldDB" id="A0A511KAK6"/>
<evidence type="ECO:0000313" key="2">
    <source>
        <dbReference type="EMBL" id="GEM07400.1"/>
    </source>
</evidence>
<dbReference type="Proteomes" id="UP000321518">
    <property type="component" value="Unassembled WGS sequence"/>
</dbReference>
<gene>
    <name evidence="2" type="ORF">Rt10032_c03g1417</name>
</gene>
<comment type="caution">
    <text evidence="2">The sequence shown here is derived from an EMBL/GenBank/DDBJ whole genome shotgun (WGS) entry which is preliminary data.</text>
</comment>
<organism evidence="2 3">
    <name type="scientific">Rhodotorula toruloides</name>
    <name type="common">Yeast</name>
    <name type="synonym">Rhodosporidium toruloides</name>
    <dbReference type="NCBI Taxonomy" id="5286"/>
    <lineage>
        <taxon>Eukaryota</taxon>
        <taxon>Fungi</taxon>
        <taxon>Dikarya</taxon>
        <taxon>Basidiomycota</taxon>
        <taxon>Pucciniomycotina</taxon>
        <taxon>Microbotryomycetes</taxon>
        <taxon>Sporidiobolales</taxon>
        <taxon>Sporidiobolaceae</taxon>
        <taxon>Rhodotorula</taxon>
    </lineage>
</organism>
<protein>
    <submittedName>
        <fullName evidence="2">Transcription factor</fullName>
    </submittedName>
</protein>
<proteinExistence type="predicted"/>
<name>A0A511KAK6_RHOTO</name>
<dbReference type="EMBL" id="BJWK01000003">
    <property type="protein sequence ID" value="GEM07400.1"/>
    <property type="molecule type" value="Genomic_DNA"/>
</dbReference>
<feature type="region of interest" description="Disordered" evidence="1">
    <location>
        <begin position="1"/>
        <end position="89"/>
    </location>
</feature>
<evidence type="ECO:0000256" key="1">
    <source>
        <dbReference type="SAM" id="MobiDB-lite"/>
    </source>
</evidence>
<dbReference type="OrthoDB" id="2529839at2759"/>
<sequence length="273" mass="30119">MQIYSPVLPPPAPPASTPSVPSTPHLQLNLNVLNSALESSKPRPPPLVWESSNEHIQKGAPTTRSQKKAVEVKDEDGTVDEHEPAAPPAKRLRLSTKTARGIDTVARGMLHLETKASDKLCRIKHKRLAWSEPAHPARHFPVTALPLKDPPHLVVHSSRYQSLVALSAWKGQTRDTDCLNRSRSSCFPLSAVRDEPNHRQPYSSRPFAPAFHEPSFRSFTFPRPQFDLGTVASSSATASPSRSSWPSDFGFHQHHYRNGESSTPSSSETLQCA</sequence>